<evidence type="ECO:0000256" key="1">
    <source>
        <dbReference type="SAM" id="MobiDB-lite"/>
    </source>
</evidence>
<sequence length="526" mass="56382">MENPSRIQAPRSFASGPQGAEAGGGGRLPALKPVAIIDIGSNSVRLVAYEGRTRSPAALFNEKALCGLGRGVASTGKMDKAAVASALAALQRFRGLCDVMQIDDVHVLATAAVRDASNGERFIQKAEEILRRPVSLLAGAREAELSALGVASGFWKPDGVVGDMGGGSLELVEIVHGALRPGLSLRLGGLALQDASGASLKKAGTLVRAALANAPQIGALKGRTFYAVGGTWRALARLHMEQVGYPLHVMHAYEILPREALDFARMVQRLDVGALEAIGSISAARRPLLAYGALLLEQIIRRGHPSSVMISPYGVREGLLFEALDPELQAKDPLLAMASEMNWLRSRSPRHCEELVNWVGDLFASLHLSETPAEARVRAAACLVSDACWRAHPDYRGEQALILLSQATFAGVTHPERGFMALSNFIRHEGLSIESNVARIRELMPMHMVERARILGASMRVAYILSAAMAGVLPRCPLTVKKGVLTLSIPAELENLRSDRIANRLRQLGRTLGMQVQVQVNVSVSN</sequence>
<feature type="region of interest" description="Disordered" evidence="1">
    <location>
        <begin position="1"/>
        <end position="26"/>
    </location>
</feature>
<reference evidence="4 5" key="1">
    <citation type="submission" date="2019-03" db="EMBL/GenBank/DDBJ databases">
        <title>Genomic Encyclopedia of Type Strains, Phase IV (KMG-IV): sequencing the most valuable type-strain genomes for metagenomic binning, comparative biology and taxonomic classification.</title>
        <authorList>
            <person name="Goeker M."/>
        </authorList>
    </citation>
    <scope>NUCLEOTIDE SEQUENCE [LARGE SCALE GENOMIC DNA]</scope>
    <source>
        <strain evidence="4 5">DSM 22958</strain>
    </source>
</reference>
<dbReference type="Gene3D" id="3.30.420.40">
    <property type="match status" value="1"/>
</dbReference>
<evidence type="ECO:0000313" key="4">
    <source>
        <dbReference type="EMBL" id="TCO15279.1"/>
    </source>
</evidence>
<dbReference type="AlphaFoldDB" id="A0A4R2GW86"/>
<dbReference type="EMBL" id="SLWL01000002">
    <property type="protein sequence ID" value="TCO15279.1"/>
    <property type="molecule type" value="Genomic_DNA"/>
</dbReference>
<feature type="domain" description="Exopolyphosphatase C-terminal" evidence="3">
    <location>
        <begin position="334"/>
        <end position="516"/>
    </location>
</feature>
<protein>
    <submittedName>
        <fullName evidence="4">Exopolyphosphatase/guanosine-5'-triphosphate, 3'-diphosphate pyrophosphatase</fullName>
    </submittedName>
</protein>
<dbReference type="Gene3D" id="3.30.420.150">
    <property type="entry name" value="Exopolyphosphatase. Domain 2"/>
    <property type="match status" value="1"/>
</dbReference>
<dbReference type="SUPFAM" id="SSF53067">
    <property type="entry name" value="Actin-like ATPase domain"/>
    <property type="match status" value="2"/>
</dbReference>
<dbReference type="PANTHER" id="PTHR30005">
    <property type="entry name" value="EXOPOLYPHOSPHATASE"/>
    <property type="match status" value="1"/>
</dbReference>
<organism evidence="4 5">
    <name type="scientific">Camelimonas lactis</name>
    <dbReference type="NCBI Taxonomy" id="659006"/>
    <lineage>
        <taxon>Bacteria</taxon>
        <taxon>Pseudomonadati</taxon>
        <taxon>Pseudomonadota</taxon>
        <taxon>Alphaproteobacteria</taxon>
        <taxon>Hyphomicrobiales</taxon>
        <taxon>Chelatococcaceae</taxon>
        <taxon>Camelimonas</taxon>
    </lineage>
</organism>
<dbReference type="Pfam" id="PF21697">
    <property type="entry name" value="Ppx_C"/>
    <property type="match status" value="1"/>
</dbReference>
<gene>
    <name evidence="4" type="ORF">EV666_102258</name>
</gene>
<dbReference type="Pfam" id="PF02541">
    <property type="entry name" value="Ppx-GppA"/>
    <property type="match status" value="1"/>
</dbReference>
<dbReference type="InterPro" id="IPR043129">
    <property type="entry name" value="ATPase_NBD"/>
</dbReference>
<dbReference type="SUPFAM" id="SSF109604">
    <property type="entry name" value="HD-domain/PDEase-like"/>
    <property type="match status" value="1"/>
</dbReference>
<evidence type="ECO:0000259" key="3">
    <source>
        <dbReference type="Pfam" id="PF21697"/>
    </source>
</evidence>
<dbReference type="Proteomes" id="UP000294881">
    <property type="component" value="Unassembled WGS sequence"/>
</dbReference>
<dbReference type="InterPro" id="IPR003695">
    <property type="entry name" value="Ppx_GppA_N"/>
</dbReference>
<dbReference type="CDD" id="cd24052">
    <property type="entry name" value="ASKHA_NBD_HpPPX-GppA-like"/>
    <property type="match status" value="1"/>
</dbReference>
<accession>A0A4R2GW86</accession>
<dbReference type="InterPro" id="IPR048951">
    <property type="entry name" value="Ppx_C"/>
</dbReference>
<comment type="caution">
    <text evidence="4">The sequence shown here is derived from an EMBL/GenBank/DDBJ whole genome shotgun (WGS) entry which is preliminary data.</text>
</comment>
<name>A0A4R2GW86_9HYPH</name>
<keyword evidence="5" id="KW-1185">Reference proteome</keyword>
<dbReference type="PANTHER" id="PTHR30005:SF0">
    <property type="entry name" value="RETROGRADE REGULATION PROTEIN 2"/>
    <property type="match status" value="1"/>
</dbReference>
<dbReference type="Gene3D" id="1.10.3210.10">
    <property type="entry name" value="Hypothetical protein af1432"/>
    <property type="match status" value="1"/>
</dbReference>
<proteinExistence type="predicted"/>
<dbReference type="GO" id="GO:0016462">
    <property type="term" value="F:pyrophosphatase activity"/>
    <property type="evidence" value="ECO:0007669"/>
    <property type="project" value="TreeGrafter"/>
</dbReference>
<evidence type="ECO:0000259" key="2">
    <source>
        <dbReference type="Pfam" id="PF02541"/>
    </source>
</evidence>
<evidence type="ECO:0000313" key="5">
    <source>
        <dbReference type="Proteomes" id="UP000294881"/>
    </source>
</evidence>
<feature type="domain" description="Ppx/GppA phosphatase N-terminal" evidence="2">
    <location>
        <begin position="55"/>
        <end position="325"/>
    </location>
</feature>
<dbReference type="InterPro" id="IPR050273">
    <property type="entry name" value="GppA/Ppx_hydrolase"/>
</dbReference>